<dbReference type="EMBL" id="JAFNEN010000102">
    <property type="protein sequence ID" value="KAG8194590.1"/>
    <property type="molecule type" value="Genomic_DNA"/>
</dbReference>
<gene>
    <name evidence="2" type="ORF">JTE90_013326</name>
</gene>
<name>A0AAV6VD96_9ARAC</name>
<evidence type="ECO:0000313" key="3">
    <source>
        <dbReference type="Proteomes" id="UP000827092"/>
    </source>
</evidence>
<accession>A0AAV6VD96</accession>
<feature type="compositionally biased region" description="Basic and acidic residues" evidence="1">
    <location>
        <begin position="38"/>
        <end position="70"/>
    </location>
</feature>
<dbReference type="Proteomes" id="UP000827092">
    <property type="component" value="Unassembled WGS sequence"/>
</dbReference>
<sequence>MLWKSDTGDKVGNGGQLRRRFKLLSSKMTGSEPVSPYKRMDKDAAKKKRFSEGLEDKMDKENIKPRDVNNKKQKKKRSWKRFRQVALSTCRYIGMGMAHMSPATVNSAPDYYIDPKHWNRSFSPSYNMKMPPNMGSRPYWTNNMMFMTAW</sequence>
<feature type="region of interest" description="Disordered" evidence="1">
    <location>
        <begin position="1"/>
        <end position="80"/>
    </location>
</feature>
<dbReference type="AlphaFoldDB" id="A0AAV6VD96"/>
<organism evidence="2 3">
    <name type="scientific">Oedothorax gibbosus</name>
    <dbReference type="NCBI Taxonomy" id="931172"/>
    <lineage>
        <taxon>Eukaryota</taxon>
        <taxon>Metazoa</taxon>
        <taxon>Ecdysozoa</taxon>
        <taxon>Arthropoda</taxon>
        <taxon>Chelicerata</taxon>
        <taxon>Arachnida</taxon>
        <taxon>Araneae</taxon>
        <taxon>Araneomorphae</taxon>
        <taxon>Entelegynae</taxon>
        <taxon>Araneoidea</taxon>
        <taxon>Linyphiidae</taxon>
        <taxon>Erigoninae</taxon>
        <taxon>Oedothorax</taxon>
    </lineage>
</organism>
<proteinExistence type="predicted"/>
<keyword evidence="3" id="KW-1185">Reference proteome</keyword>
<evidence type="ECO:0000256" key="1">
    <source>
        <dbReference type="SAM" id="MobiDB-lite"/>
    </source>
</evidence>
<evidence type="ECO:0000313" key="2">
    <source>
        <dbReference type="EMBL" id="KAG8194590.1"/>
    </source>
</evidence>
<protein>
    <submittedName>
        <fullName evidence="2">Uncharacterized protein</fullName>
    </submittedName>
</protein>
<comment type="caution">
    <text evidence="2">The sequence shown here is derived from an EMBL/GenBank/DDBJ whole genome shotgun (WGS) entry which is preliminary data.</text>
</comment>
<reference evidence="2 3" key="1">
    <citation type="journal article" date="2022" name="Nat. Ecol. Evol.">
        <title>A masculinizing supergene underlies an exaggerated male reproductive morph in a spider.</title>
        <authorList>
            <person name="Hendrickx F."/>
            <person name="De Corte Z."/>
            <person name="Sonet G."/>
            <person name="Van Belleghem S.M."/>
            <person name="Kostlbacher S."/>
            <person name="Vangestel C."/>
        </authorList>
    </citation>
    <scope>NUCLEOTIDE SEQUENCE [LARGE SCALE GENOMIC DNA]</scope>
    <source>
        <strain evidence="2">W744_W776</strain>
    </source>
</reference>
<feature type="compositionally biased region" description="Basic residues" evidence="1">
    <location>
        <begin position="71"/>
        <end position="80"/>
    </location>
</feature>